<protein>
    <submittedName>
        <fullName evidence="2">Type IV pilus assembly PilZ</fullName>
    </submittedName>
</protein>
<organism evidence="2 3">
    <name type="scientific">Halothiobacillus neapolitanus (strain ATCC 23641 / DSM 15147 / CIP 104769 / NCIMB 8539 / c2)</name>
    <name type="common">Thiobacillus neapolitanus</name>
    <dbReference type="NCBI Taxonomy" id="555778"/>
    <lineage>
        <taxon>Bacteria</taxon>
        <taxon>Pseudomonadati</taxon>
        <taxon>Pseudomonadota</taxon>
        <taxon>Gammaproteobacteria</taxon>
        <taxon>Chromatiales</taxon>
        <taxon>Halothiobacillaceae</taxon>
        <taxon>Halothiobacillus</taxon>
    </lineage>
</organism>
<keyword evidence="3" id="KW-1185">Reference proteome</keyword>
<dbReference type="Gene3D" id="2.40.10.220">
    <property type="entry name" value="predicted glycosyltransferase like domains"/>
    <property type="match status" value="1"/>
</dbReference>
<dbReference type="KEGG" id="hna:Hneap_0072"/>
<gene>
    <name evidence="2" type="ordered locus">Hneap_0072</name>
</gene>
<dbReference type="HOGENOM" id="CLU_180682_1_0_6"/>
<reference evidence="2 3" key="1">
    <citation type="submission" date="2009-10" db="EMBL/GenBank/DDBJ databases">
        <title>Complete sequence of Halothiobacillus neapolitanus c2.</title>
        <authorList>
            <consortium name="US DOE Joint Genome Institute"/>
            <person name="Lucas S."/>
            <person name="Copeland A."/>
            <person name="Lapidus A."/>
            <person name="Glavina del Rio T."/>
            <person name="Tice H."/>
            <person name="Bruce D."/>
            <person name="Goodwin L."/>
            <person name="Pitluck S."/>
            <person name="Davenport K."/>
            <person name="Brettin T."/>
            <person name="Detter J.C."/>
            <person name="Han C."/>
            <person name="Tapia R."/>
            <person name="Larimer F."/>
            <person name="Land M."/>
            <person name="Hauser L."/>
            <person name="Kyrpides N."/>
            <person name="Mikhailova N."/>
            <person name="Kerfeld C."/>
            <person name="Cannon G."/>
            <person name="Heinhort S."/>
        </authorList>
    </citation>
    <scope>NUCLEOTIDE SEQUENCE [LARGE SCALE GENOMIC DNA]</scope>
    <source>
        <strain evidence="3">ATCC 23641 / c2</strain>
    </source>
</reference>
<dbReference type="GO" id="GO:0035438">
    <property type="term" value="F:cyclic-di-GMP binding"/>
    <property type="evidence" value="ECO:0007669"/>
    <property type="project" value="InterPro"/>
</dbReference>
<dbReference type="InterPro" id="IPR009875">
    <property type="entry name" value="PilZ_domain"/>
</dbReference>
<dbReference type="SUPFAM" id="SSF141371">
    <property type="entry name" value="PilZ domain-like"/>
    <property type="match status" value="1"/>
</dbReference>
<feature type="domain" description="PilZ" evidence="1">
    <location>
        <begin position="7"/>
        <end position="95"/>
    </location>
</feature>
<evidence type="ECO:0000313" key="3">
    <source>
        <dbReference type="Proteomes" id="UP000009102"/>
    </source>
</evidence>
<dbReference type="eggNOG" id="ENOG5030WK9">
    <property type="taxonomic scope" value="Bacteria"/>
</dbReference>
<evidence type="ECO:0000313" key="2">
    <source>
        <dbReference type="EMBL" id="ACX94938.1"/>
    </source>
</evidence>
<dbReference type="Proteomes" id="UP000009102">
    <property type="component" value="Chromosome"/>
</dbReference>
<dbReference type="RefSeq" id="WP_012822975.1">
    <property type="nucleotide sequence ID" value="NC_013422.1"/>
</dbReference>
<proteinExistence type="predicted"/>
<sequence>MLLKPDLRDFQRMPQRAPMRYQNEHDPTWQSAELMDLSASGLAMLTIESLPEGSVLNVEIAPALAVVPPLRAVVEVRRCEPDGEGHLVGVRFVEMY</sequence>
<accession>D0KW11</accession>
<name>D0KW11_HALNC</name>
<dbReference type="EMBL" id="CP001801">
    <property type="protein sequence ID" value="ACX94938.1"/>
    <property type="molecule type" value="Genomic_DNA"/>
</dbReference>
<dbReference type="AlphaFoldDB" id="D0KW11"/>
<dbReference type="Pfam" id="PF07238">
    <property type="entry name" value="PilZ"/>
    <property type="match status" value="1"/>
</dbReference>
<evidence type="ECO:0000259" key="1">
    <source>
        <dbReference type="Pfam" id="PF07238"/>
    </source>
</evidence>